<evidence type="ECO:0000313" key="2">
    <source>
        <dbReference type="Proteomes" id="UP000651333"/>
    </source>
</evidence>
<reference evidence="1" key="1">
    <citation type="submission" date="2019-09" db="EMBL/GenBank/DDBJ databases">
        <title>Comparative genomic analysis of Lactobacillus helveticus.</title>
        <authorList>
            <person name="Zhang H."/>
            <person name="Chen Y."/>
            <person name="Zhong Z."/>
        </authorList>
    </citation>
    <scope>NUCLEOTIDE SEQUENCE</scope>
    <source>
        <strain evidence="1">IMAU30003</strain>
    </source>
</reference>
<evidence type="ECO:0008006" key="3">
    <source>
        <dbReference type="Google" id="ProtNLM"/>
    </source>
</evidence>
<sequence length="112" mass="12756">MRTVEYSAQLILDRSVRLFNEGGLINLKVRTVAKAYDCSVIPVYSNYTSQQGLSKAVLRNVFYIFENNLVDSLKSHKNASLHNPYLHLYPHSLVHEVLLKKLSTTIKMSSTN</sequence>
<dbReference type="Gene3D" id="1.10.357.10">
    <property type="entry name" value="Tetracycline Repressor, domain 2"/>
    <property type="match status" value="1"/>
</dbReference>
<dbReference type="Proteomes" id="UP000651333">
    <property type="component" value="Unassembled WGS sequence"/>
</dbReference>
<dbReference type="EMBL" id="WCHB01000018">
    <property type="protein sequence ID" value="NRO34537.1"/>
    <property type="molecule type" value="Genomic_DNA"/>
</dbReference>
<dbReference type="SUPFAM" id="SSF46689">
    <property type="entry name" value="Homeodomain-like"/>
    <property type="match status" value="1"/>
</dbReference>
<dbReference type="InterPro" id="IPR009057">
    <property type="entry name" value="Homeodomain-like_sf"/>
</dbReference>
<accession>A0A9Q5BZ61</accession>
<comment type="caution">
    <text evidence="1">The sequence shown here is derived from an EMBL/GenBank/DDBJ whole genome shotgun (WGS) entry which is preliminary data.</text>
</comment>
<evidence type="ECO:0000313" key="1">
    <source>
        <dbReference type="EMBL" id="NRO34537.1"/>
    </source>
</evidence>
<organism evidence="1 2">
    <name type="scientific">Lactobacillus helveticus</name>
    <name type="common">Lactobacillus suntoryeus</name>
    <dbReference type="NCBI Taxonomy" id="1587"/>
    <lineage>
        <taxon>Bacteria</taxon>
        <taxon>Bacillati</taxon>
        <taxon>Bacillota</taxon>
        <taxon>Bacilli</taxon>
        <taxon>Lactobacillales</taxon>
        <taxon>Lactobacillaceae</taxon>
        <taxon>Lactobacillus</taxon>
    </lineage>
</organism>
<protein>
    <recommendedName>
        <fullName evidence="3">HTH tetR-type domain-containing protein</fullName>
    </recommendedName>
</protein>
<gene>
    <name evidence="1" type="ORF">IMAU30003_00775</name>
</gene>
<name>A0A9Q5BZ61_LACHE</name>
<dbReference type="AlphaFoldDB" id="A0A9Q5BZ61"/>
<proteinExistence type="predicted"/>